<dbReference type="Gene3D" id="3.30.420.10">
    <property type="entry name" value="Ribonuclease H-like superfamily/Ribonuclease H"/>
    <property type="match status" value="1"/>
</dbReference>
<sequence>MADLFKKMQSLGYADDGLIYVSSRENELEIDWSKTGFMHLYKGRKAAGMNEKLQMPDGTWLAPMDEMKWLGVWWDPSLSFNKHCKETMAKARRTINVLRRLSKVYFGIPPKSALQVIRACVVPQLTYAATTWYPMASKTALDKLEVVLRDGIRAALPVYKTTNKPSLYRFAAFPSLRLICQEMIRAGGIRAYTCNTDHPLHITTIDGTIDKAKAMLPFPIRDTDKLLPEGEGPPDPLAEKLSKEEAAKAHLKLLEKESQDTIWVYSDGSRDSDGNTGAGWAVYHGGKTLAQGSGACGKYREVADAEAIAALRAVRIAAEVAPPQAEGLNLCVDNLGVAKRISKRMRKPGTSQLEVDEIRRILAKWEGGTECLSLDKPVGRVHWVPGHCEVPGNEAVDQLAKAGCKSSDLLVPERTMSLAAARRWKNDAFRADFKDWMIDNCPNTDHLGGALGIPKPYKLDWMRGLNRGTVARILAARSKHGDFEEYHTRFNHQDAETKCQVPNCGKPKDFSHPWECIGNATRLAGRFVKKLLREDRSFTTDAAFVALKSSATALDAAEAGASACEVSQCDGTVGYGGSPDERCETTLDALIMDGTTMNAGAVAGLRRVKNAIGVARRVLEDTQHTLLVGDHATTFALEKGFLEVDLATDESRSICYAWKENNCQPNFRIGFGSESCPSIESYTPDFPPIKHNTPIITHSFPQSHDTVSVITISERGQMAAATSTNGAAHKVPGRVGDGPIVGSGSYVDGEVGGCGATGDGDLMMRFLPCYQAVENMRRGMSPSMAAEDAVRRMLRRFPLIQAGLVVVDKNGNFGAAASNWVFTYSWRSGSMSNPEVVTVQPIEVHNEL</sequence>
<accession>A0ABR4MNR7</accession>
<dbReference type="InterPro" id="IPR036397">
    <property type="entry name" value="RNaseH_sf"/>
</dbReference>
<feature type="domain" description="RNase H type-1" evidence="1">
    <location>
        <begin position="258"/>
        <end position="405"/>
    </location>
</feature>
<dbReference type="GeneID" id="98116080"/>
<dbReference type="PANTHER" id="PTHR10188:SF6">
    <property type="entry name" value="N(4)-(BETA-N-ACETYLGLUCOSAMINYL)-L-ASPARAGINASE"/>
    <property type="match status" value="1"/>
</dbReference>
<dbReference type="CDD" id="cd04513">
    <property type="entry name" value="Glycosylasparaginase"/>
    <property type="match status" value="1"/>
</dbReference>
<dbReference type="Pfam" id="PF01112">
    <property type="entry name" value="Asparaginase_2"/>
    <property type="match status" value="1"/>
</dbReference>
<dbReference type="CDD" id="cd09276">
    <property type="entry name" value="Rnase_HI_RT_non_LTR"/>
    <property type="match status" value="1"/>
</dbReference>
<dbReference type="SUPFAM" id="SSF56235">
    <property type="entry name" value="N-terminal nucleophile aminohydrolases (Ntn hydrolases)"/>
    <property type="match status" value="1"/>
</dbReference>
<dbReference type="Proteomes" id="UP001610728">
    <property type="component" value="Unassembled WGS sequence"/>
</dbReference>
<name>A0ABR4MNR7_9PEZI</name>
<dbReference type="EMBL" id="JABSNW010000002">
    <property type="protein sequence ID" value="KAL2889905.1"/>
    <property type="molecule type" value="Genomic_DNA"/>
</dbReference>
<dbReference type="RefSeq" id="XP_070861085.1">
    <property type="nucleotide sequence ID" value="XM_071006338.1"/>
</dbReference>
<reference evidence="2 3" key="1">
    <citation type="submission" date="2020-05" db="EMBL/GenBank/DDBJ databases">
        <title>Ceratocystis lukuohia genome.</title>
        <authorList>
            <person name="Harrington T.C."/>
            <person name="Kim K."/>
            <person name="Mayers C.G."/>
        </authorList>
    </citation>
    <scope>NUCLEOTIDE SEQUENCE [LARGE SCALE GENOMIC DNA]</scope>
    <source>
        <strain evidence="2 3">C4212</strain>
    </source>
</reference>
<dbReference type="SUPFAM" id="SSF53098">
    <property type="entry name" value="Ribonuclease H-like"/>
    <property type="match status" value="1"/>
</dbReference>
<keyword evidence="3" id="KW-1185">Reference proteome</keyword>
<gene>
    <name evidence="2" type="ORF">HOO65_020447</name>
</gene>
<dbReference type="InterPro" id="IPR000246">
    <property type="entry name" value="Peptidase_T2"/>
</dbReference>
<evidence type="ECO:0000313" key="3">
    <source>
        <dbReference type="Proteomes" id="UP001610728"/>
    </source>
</evidence>
<proteinExistence type="predicted"/>
<dbReference type="Pfam" id="PF00075">
    <property type="entry name" value="RNase_H"/>
    <property type="match status" value="1"/>
</dbReference>
<dbReference type="InterPro" id="IPR002156">
    <property type="entry name" value="RNaseH_domain"/>
</dbReference>
<protein>
    <submittedName>
        <fullName evidence="2">Double-stranded RNA/RNA-DNA hybrid binding protein</fullName>
    </submittedName>
</protein>
<evidence type="ECO:0000313" key="2">
    <source>
        <dbReference type="EMBL" id="KAL2889905.1"/>
    </source>
</evidence>
<evidence type="ECO:0000259" key="1">
    <source>
        <dbReference type="PROSITE" id="PS50879"/>
    </source>
</evidence>
<comment type="caution">
    <text evidence="2">The sequence shown here is derived from an EMBL/GenBank/DDBJ whole genome shotgun (WGS) entry which is preliminary data.</text>
</comment>
<dbReference type="InterPro" id="IPR012337">
    <property type="entry name" value="RNaseH-like_sf"/>
</dbReference>
<dbReference type="PANTHER" id="PTHR10188">
    <property type="entry name" value="L-ASPARAGINASE"/>
    <property type="match status" value="1"/>
</dbReference>
<organism evidence="2 3">
    <name type="scientific">Ceratocystis lukuohia</name>
    <dbReference type="NCBI Taxonomy" id="2019550"/>
    <lineage>
        <taxon>Eukaryota</taxon>
        <taxon>Fungi</taxon>
        <taxon>Dikarya</taxon>
        <taxon>Ascomycota</taxon>
        <taxon>Pezizomycotina</taxon>
        <taxon>Sordariomycetes</taxon>
        <taxon>Hypocreomycetidae</taxon>
        <taxon>Microascales</taxon>
        <taxon>Ceratocystidaceae</taxon>
        <taxon>Ceratocystis</taxon>
    </lineage>
</organism>
<dbReference type="Gene3D" id="3.60.20.30">
    <property type="entry name" value="(Glycosyl)asparaginase"/>
    <property type="match status" value="1"/>
</dbReference>
<dbReference type="PROSITE" id="PS50879">
    <property type="entry name" value="RNASE_H_1"/>
    <property type="match status" value="1"/>
</dbReference>
<dbReference type="InterPro" id="IPR029055">
    <property type="entry name" value="Ntn_hydrolases_N"/>
</dbReference>